<dbReference type="AlphaFoldDB" id="A0A2G2XR88"/>
<gene>
    <name evidence="2" type="ORF">CQW23_02353</name>
</gene>
<dbReference type="SUPFAM" id="SSF82153">
    <property type="entry name" value="FAS1 domain"/>
    <property type="match status" value="1"/>
</dbReference>
<protein>
    <recommendedName>
        <fullName evidence="4">Fasciclin-like arabinogalactan protein 20</fullName>
    </recommendedName>
</protein>
<evidence type="ECO:0000313" key="2">
    <source>
        <dbReference type="EMBL" id="PHT59990.1"/>
    </source>
</evidence>
<dbReference type="OrthoDB" id="1893649at2759"/>
<evidence type="ECO:0008006" key="4">
    <source>
        <dbReference type="Google" id="ProtNLM"/>
    </source>
</evidence>
<accession>A0A2G2XR88</accession>
<feature type="chain" id="PRO_5013854781" description="Fasciclin-like arabinogalactan protein 20" evidence="1">
    <location>
        <begin position="25"/>
        <end position="195"/>
    </location>
</feature>
<organism evidence="2 3">
    <name type="scientific">Capsicum baccatum</name>
    <name type="common">Peruvian pepper</name>
    <dbReference type="NCBI Taxonomy" id="33114"/>
    <lineage>
        <taxon>Eukaryota</taxon>
        <taxon>Viridiplantae</taxon>
        <taxon>Streptophyta</taxon>
        <taxon>Embryophyta</taxon>
        <taxon>Tracheophyta</taxon>
        <taxon>Spermatophyta</taxon>
        <taxon>Magnoliopsida</taxon>
        <taxon>eudicotyledons</taxon>
        <taxon>Gunneridae</taxon>
        <taxon>Pentapetalae</taxon>
        <taxon>asterids</taxon>
        <taxon>lamiids</taxon>
        <taxon>Solanales</taxon>
        <taxon>Solanaceae</taxon>
        <taxon>Solanoideae</taxon>
        <taxon>Capsiceae</taxon>
        <taxon>Capsicum</taxon>
    </lineage>
</organism>
<dbReference type="InterPro" id="IPR036378">
    <property type="entry name" value="FAS1_dom_sf"/>
</dbReference>
<comment type="caution">
    <text evidence="2">The sequence shown here is derived from an EMBL/GenBank/DDBJ whole genome shotgun (WGS) entry which is preliminary data.</text>
</comment>
<dbReference type="EMBL" id="MLFT02000001">
    <property type="protein sequence ID" value="PHT59990.1"/>
    <property type="molecule type" value="Genomic_DNA"/>
</dbReference>
<dbReference type="PANTHER" id="PTHR33985:SF17">
    <property type="entry name" value="FASCICLIN-LIKE ARABINOGALACTAN PROTEIN 20"/>
    <property type="match status" value="1"/>
</dbReference>
<dbReference type="InterPro" id="IPR052806">
    <property type="entry name" value="Fasciclin-like_AGP"/>
</dbReference>
<evidence type="ECO:0000313" key="3">
    <source>
        <dbReference type="Proteomes" id="UP000224567"/>
    </source>
</evidence>
<feature type="signal peptide" evidence="1">
    <location>
        <begin position="1"/>
        <end position="24"/>
    </location>
</feature>
<name>A0A2G2XR88_CAPBA</name>
<reference evidence="2 3" key="1">
    <citation type="journal article" date="2017" name="Genome Biol.">
        <title>New reference genome sequences of hot pepper reveal the massive evolution of plant disease-resistance genes by retroduplication.</title>
        <authorList>
            <person name="Kim S."/>
            <person name="Park J."/>
            <person name="Yeom S.I."/>
            <person name="Kim Y.M."/>
            <person name="Seo E."/>
            <person name="Kim K.T."/>
            <person name="Kim M.S."/>
            <person name="Lee J.M."/>
            <person name="Cheong K."/>
            <person name="Shin H.S."/>
            <person name="Kim S.B."/>
            <person name="Han K."/>
            <person name="Lee J."/>
            <person name="Park M."/>
            <person name="Lee H.A."/>
            <person name="Lee H.Y."/>
            <person name="Lee Y."/>
            <person name="Oh S."/>
            <person name="Lee J.H."/>
            <person name="Choi E."/>
            <person name="Choi E."/>
            <person name="Lee S.E."/>
            <person name="Jeon J."/>
            <person name="Kim H."/>
            <person name="Choi G."/>
            <person name="Song H."/>
            <person name="Lee J."/>
            <person name="Lee S.C."/>
            <person name="Kwon J.K."/>
            <person name="Lee H.Y."/>
            <person name="Koo N."/>
            <person name="Hong Y."/>
            <person name="Kim R.W."/>
            <person name="Kang W.H."/>
            <person name="Huh J.H."/>
            <person name="Kang B.C."/>
            <person name="Yang T.J."/>
            <person name="Lee Y.H."/>
            <person name="Bennetzen J.L."/>
            <person name="Choi D."/>
        </authorList>
    </citation>
    <scope>NUCLEOTIDE SEQUENCE [LARGE SCALE GENOMIC DNA]</scope>
    <source>
        <strain evidence="3">cv. PBC81</strain>
    </source>
</reference>
<reference evidence="3" key="2">
    <citation type="journal article" date="2017" name="J. Anim. Genet.">
        <title>Multiple reference genome sequences of hot pepper reveal the massive evolution of plant disease resistance genes by retroduplication.</title>
        <authorList>
            <person name="Kim S."/>
            <person name="Park J."/>
            <person name="Yeom S.-I."/>
            <person name="Kim Y.-M."/>
            <person name="Seo E."/>
            <person name="Kim K.-T."/>
            <person name="Kim M.-S."/>
            <person name="Lee J.M."/>
            <person name="Cheong K."/>
            <person name="Shin H.-S."/>
            <person name="Kim S.-B."/>
            <person name="Han K."/>
            <person name="Lee J."/>
            <person name="Park M."/>
            <person name="Lee H.-A."/>
            <person name="Lee H.-Y."/>
            <person name="Lee Y."/>
            <person name="Oh S."/>
            <person name="Lee J.H."/>
            <person name="Choi E."/>
            <person name="Choi E."/>
            <person name="Lee S.E."/>
            <person name="Jeon J."/>
            <person name="Kim H."/>
            <person name="Choi G."/>
            <person name="Song H."/>
            <person name="Lee J."/>
            <person name="Lee S.-C."/>
            <person name="Kwon J.-K."/>
            <person name="Lee H.-Y."/>
            <person name="Koo N."/>
            <person name="Hong Y."/>
            <person name="Kim R.W."/>
            <person name="Kang W.-H."/>
            <person name="Huh J.H."/>
            <person name="Kang B.-C."/>
            <person name="Yang T.-J."/>
            <person name="Lee Y.-H."/>
            <person name="Bennetzen J.L."/>
            <person name="Choi D."/>
        </authorList>
    </citation>
    <scope>NUCLEOTIDE SEQUENCE [LARGE SCALE GENOMIC DNA]</scope>
    <source>
        <strain evidence="3">cv. PBC81</strain>
    </source>
</reference>
<keyword evidence="1" id="KW-0732">Signal</keyword>
<keyword evidence="3" id="KW-1185">Reference proteome</keyword>
<sequence length="195" mass="21822">MGALKYFSLFIVVAFASLSATISASVYRRYHSPEMQSVTNAIHTMYNKGYIAMSAFTVGMQDHLSEWSERYDVTGFTIFAPINSAFIPDISGNVVIPSDEKLYLHCSPVRYNSLFALRFKTEIPTVSHKYNLIVTSGLLDYDISICNVKISSPPIYDDGYVIVYSIGQLFSFSSAKDIVAAYRNSSSYRVIHAEL</sequence>
<dbReference type="Proteomes" id="UP000224567">
    <property type="component" value="Unassembled WGS sequence"/>
</dbReference>
<evidence type="ECO:0000256" key="1">
    <source>
        <dbReference type="SAM" id="SignalP"/>
    </source>
</evidence>
<dbReference type="PANTHER" id="PTHR33985">
    <property type="entry name" value="OS02G0491300 PROTEIN-RELATED"/>
    <property type="match status" value="1"/>
</dbReference>
<proteinExistence type="predicted"/>